<organism evidence="8 9">
    <name type="scientific">Botrytis tulipae</name>
    <dbReference type="NCBI Taxonomy" id="87230"/>
    <lineage>
        <taxon>Eukaryota</taxon>
        <taxon>Fungi</taxon>
        <taxon>Dikarya</taxon>
        <taxon>Ascomycota</taxon>
        <taxon>Pezizomycotina</taxon>
        <taxon>Leotiomycetes</taxon>
        <taxon>Helotiales</taxon>
        <taxon>Sclerotiniaceae</taxon>
        <taxon>Botrytis</taxon>
    </lineage>
</organism>
<evidence type="ECO:0000259" key="7">
    <source>
        <dbReference type="PROSITE" id="PS50048"/>
    </source>
</evidence>
<keyword evidence="4" id="KW-0804">Transcription</keyword>
<dbReference type="SUPFAM" id="SSF57701">
    <property type="entry name" value="Zn2/Cys6 DNA-binding domain"/>
    <property type="match status" value="1"/>
</dbReference>
<keyword evidence="3" id="KW-0238">DNA-binding</keyword>
<dbReference type="InterPro" id="IPR036864">
    <property type="entry name" value="Zn2-C6_fun-type_DNA-bd_sf"/>
</dbReference>
<dbReference type="OrthoDB" id="5226580at2759"/>
<comment type="caution">
    <text evidence="8">The sequence shown here is derived from an EMBL/GenBank/DDBJ whole genome shotgun (WGS) entry which is preliminary data.</text>
</comment>
<keyword evidence="9" id="KW-1185">Reference proteome</keyword>
<evidence type="ECO:0000256" key="6">
    <source>
        <dbReference type="SAM" id="MobiDB-lite"/>
    </source>
</evidence>
<evidence type="ECO:0000256" key="1">
    <source>
        <dbReference type="ARBA" id="ARBA00004123"/>
    </source>
</evidence>
<dbReference type="GO" id="GO:0008270">
    <property type="term" value="F:zinc ion binding"/>
    <property type="evidence" value="ECO:0007669"/>
    <property type="project" value="InterPro"/>
</dbReference>
<protein>
    <recommendedName>
        <fullName evidence="7">Zn(2)-C6 fungal-type domain-containing protein</fullName>
    </recommendedName>
</protein>
<keyword evidence="2" id="KW-0805">Transcription regulation</keyword>
<dbReference type="InterPro" id="IPR001138">
    <property type="entry name" value="Zn2Cys6_DnaBD"/>
</dbReference>
<name>A0A4Z1EA79_9HELO</name>
<gene>
    <name evidence="8" type="ORF">BTUL_0216g00170</name>
</gene>
<evidence type="ECO:0000313" key="9">
    <source>
        <dbReference type="Proteomes" id="UP000297777"/>
    </source>
</evidence>
<reference evidence="8 9" key="1">
    <citation type="submission" date="2017-12" db="EMBL/GenBank/DDBJ databases">
        <title>Comparative genomics of Botrytis spp.</title>
        <authorList>
            <person name="Valero-Jimenez C.A."/>
            <person name="Tapia P."/>
            <person name="Veloso J."/>
            <person name="Silva-Moreno E."/>
            <person name="Staats M."/>
            <person name="Valdes J.H."/>
            <person name="Van Kan J.A.L."/>
        </authorList>
    </citation>
    <scope>NUCLEOTIDE SEQUENCE [LARGE SCALE GENOMIC DNA]</scope>
    <source>
        <strain evidence="8 9">Bt9001</strain>
    </source>
</reference>
<dbReference type="CDD" id="cd12148">
    <property type="entry name" value="fungal_TF_MHR"/>
    <property type="match status" value="1"/>
</dbReference>
<dbReference type="PROSITE" id="PS50048">
    <property type="entry name" value="ZN2_CY6_FUNGAL_2"/>
    <property type="match status" value="1"/>
</dbReference>
<dbReference type="PANTHER" id="PTHR31845">
    <property type="entry name" value="FINGER DOMAIN PROTEIN, PUTATIVE-RELATED"/>
    <property type="match status" value="1"/>
</dbReference>
<dbReference type="PANTHER" id="PTHR31845:SF10">
    <property type="entry name" value="ZN(II)2CYS6 TRANSCRIPTION FACTOR (EUROFUNG)"/>
    <property type="match status" value="1"/>
</dbReference>
<dbReference type="InterPro" id="IPR051089">
    <property type="entry name" value="prtT"/>
</dbReference>
<feature type="region of interest" description="Disordered" evidence="6">
    <location>
        <begin position="92"/>
        <end position="111"/>
    </location>
</feature>
<proteinExistence type="predicted"/>
<dbReference type="GO" id="GO:0000981">
    <property type="term" value="F:DNA-binding transcription factor activity, RNA polymerase II-specific"/>
    <property type="evidence" value="ECO:0007669"/>
    <property type="project" value="InterPro"/>
</dbReference>
<dbReference type="GO" id="GO:0005634">
    <property type="term" value="C:nucleus"/>
    <property type="evidence" value="ECO:0007669"/>
    <property type="project" value="UniProtKB-SubCell"/>
</dbReference>
<evidence type="ECO:0000256" key="3">
    <source>
        <dbReference type="ARBA" id="ARBA00023125"/>
    </source>
</evidence>
<evidence type="ECO:0000256" key="5">
    <source>
        <dbReference type="ARBA" id="ARBA00023242"/>
    </source>
</evidence>
<dbReference type="Gene3D" id="4.10.240.10">
    <property type="entry name" value="Zn(2)-C6 fungal-type DNA-binding domain"/>
    <property type="match status" value="1"/>
</dbReference>
<accession>A0A4Z1EA79</accession>
<evidence type="ECO:0000256" key="4">
    <source>
        <dbReference type="ARBA" id="ARBA00023163"/>
    </source>
</evidence>
<evidence type="ECO:0000256" key="2">
    <source>
        <dbReference type="ARBA" id="ARBA00023015"/>
    </source>
</evidence>
<keyword evidence="5" id="KW-0539">Nucleus</keyword>
<feature type="domain" description="Zn(2)-C6 fungal-type" evidence="7">
    <location>
        <begin position="25"/>
        <end position="58"/>
    </location>
</feature>
<dbReference type="EMBL" id="PQXH01000216">
    <property type="protein sequence ID" value="TGO08290.1"/>
    <property type="molecule type" value="Genomic_DNA"/>
</dbReference>
<feature type="compositionally biased region" description="Polar residues" evidence="6">
    <location>
        <begin position="94"/>
        <end position="110"/>
    </location>
</feature>
<dbReference type="Proteomes" id="UP000297777">
    <property type="component" value="Unassembled WGS sequence"/>
</dbReference>
<sequence>MNLPDSEPSASVDSDTPIPTKLRRSCEVCRTSKGRCLPSKDDPTRCAKCSKSKKKCVFLETKPRPKKMRSSRVRVAEMEQKLDGILNLLAAKSQAESQPNSTSTPESPQENMPLDLSEMFELSFPLLPLDNTSSKPFQHMSLSTPSNLNYGGLNDVISRCIISTKQAEEALKEFASRASAFPFVLIPPQASLESLRHERPLLLLGILASTSQNNIPVQHLLESELRETISSRTIMHGEKSIDLLQGILLYLAWYHYHYNPEKENLFQLTQMANAMVIDLGLHRPKFGEVQTSYSNTLGFECPKKFTPIQIEERRTLIGCFCLTSSFCRSLRKPNSLKYHDYIEQCCQVLSEVSVTETDRLLPFFTRIHRLGEEVNDAFDYSNHGEFSNLDSVRIETFNRTLSQQFQDIQRYFPAEAWSNHILRISYAHLRIYVAEISLNVISSDSHQFMTTASSNRTSWYHSSSRTEMLIRCLQAAKDYLDMMLSLTSLEFCRLTAPNYIELFYALLVLGKFTENCDSPSLDTDQVRQAASLRYYLDSLDEKLESLLVYNNGQAQPNSIWNMKLLCQEIKKWHVRIVSGVPGSEQTMINGVNISFAHIIPSIQGLCGQILTSMADFRPGGSSASDGMADWMAFMASESNVRSG</sequence>
<dbReference type="PROSITE" id="PS00463">
    <property type="entry name" value="ZN2_CY6_FUNGAL_1"/>
    <property type="match status" value="1"/>
</dbReference>
<evidence type="ECO:0000313" key="8">
    <source>
        <dbReference type="EMBL" id="TGO08290.1"/>
    </source>
</evidence>
<dbReference type="GO" id="GO:0000976">
    <property type="term" value="F:transcription cis-regulatory region binding"/>
    <property type="evidence" value="ECO:0007669"/>
    <property type="project" value="TreeGrafter"/>
</dbReference>
<comment type="subcellular location">
    <subcellularLocation>
        <location evidence="1">Nucleus</location>
    </subcellularLocation>
</comment>
<dbReference type="AlphaFoldDB" id="A0A4Z1EA79"/>